<evidence type="ECO:0000313" key="4">
    <source>
        <dbReference type="Proteomes" id="UP000190018"/>
    </source>
</evidence>
<dbReference type="Proteomes" id="UP000190018">
    <property type="component" value="Unassembled WGS sequence"/>
</dbReference>
<evidence type="ECO:0000256" key="1">
    <source>
        <dbReference type="SAM" id="MobiDB-lite"/>
    </source>
</evidence>
<evidence type="ECO:0000256" key="2">
    <source>
        <dbReference type="SAM" id="SignalP"/>
    </source>
</evidence>
<dbReference type="PROSITE" id="PS51257">
    <property type="entry name" value="PROKAR_LIPOPROTEIN"/>
    <property type="match status" value="1"/>
</dbReference>
<organism evidence="3 4">
    <name type="scientific">Xanthomonas cissicola</name>
    <dbReference type="NCBI Taxonomy" id="86186"/>
    <lineage>
        <taxon>Bacteria</taxon>
        <taxon>Pseudomonadati</taxon>
        <taxon>Pseudomonadota</taxon>
        <taxon>Gammaproteobacteria</taxon>
        <taxon>Lysobacterales</taxon>
        <taxon>Lysobacteraceae</taxon>
        <taxon>Xanthomonas</taxon>
    </lineage>
</organism>
<reference evidence="3 4" key="1">
    <citation type="submission" date="2015-12" db="EMBL/GenBank/DDBJ databases">
        <authorList>
            <person name="Bansal K."/>
            <person name="Midha S."/>
            <person name="Patil P.B."/>
        </authorList>
    </citation>
    <scope>NUCLEOTIDE SEQUENCE [LARGE SCALE GENOMIC DNA]</scope>
    <source>
        <strain evidence="3 4">LMG21719</strain>
    </source>
</reference>
<sequence>MKFASIALTALTAMAVISCTNAPTPTPTPTQTPAHATSVAAPTVHARTANDSAASNNTPQPSVTRAAPTHADTTPYLRQPGAYACIAGGPLLASSQAEAHWLIAHGYPSPAEHARLSKLDLAQLQAESQAGNPAAIVFYGSKTALSGSFQSGVAILRKAAATGSIYAYYGLSETYNGDTPQKNLVESAAYLRLAYLLGDRKASAAMAERGLSTIESIAADERAAVLYQTFANSPRPSPRPFE</sequence>
<feature type="chain" id="PRO_5045579537" description="Sel1 repeat family protein" evidence="2">
    <location>
        <begin position="23"/>
        <end position="242"/>
    </location>
</feature>
<name>A0ABX3M7J5_9XANT</name>
<comment type="caution">
    <text evidence="3">The sequence shown here is derived from an EMBL/GenBank/DDBJ whole genome shotgun (WGS) entry which is preliminary data.</text>
</comment>
<dbReference type="SUPFAM" id="SSF81901">
    <property type="entry name" value="HCP-like"/>
    <property type="match status" value="1"/>
</dbReference>
<accession>A0ABX3M7J5</accession>
<evidence type="ECO:0000313" key="3">
    <source>
        <dbReference type="EMBL" id="OOW75144.1"/>
    </source>
</evidence>
<dbReference type="InterPro" id="IPR011990">
    <property type="entry name" value="TPR-like_helical_dom_sf"/>
</dbReference>
<keyword evidence="2" id="KW-0732">Signal</keyword>
<dbReference type="EMBL" id="LOJT01000026">
    <property type="protein sequence ID" value="OOW75144.1"/>
    <property type="molecule type" value="Genomic_DNA"/>
</dbReference>
<feature type="compositionally biased region" description="Polar residues" evidence="1">
    <location>
        <begin position="49"/>
        <end position="63"/>
    </location>
</feature>
<proteinExistence type="predicted"/>
<feature type="signal peptide" evidence="2">
    <location>
        <begin position="1"/>
        <end position="22"/>
    </location>
</feature>
<protein>
    <recommendedName>
        <fullName evidence="5">Sel1 repeat family protein</fullName>
    </recommendedName>
</protein>
<gene>
    <name evidence="3" type="ORF">Xant_16860</name>
</gene>
<evidence type="ECO:0008006" key="5">
    <source>
        <dbReference type="Google" id="ProtNLM"/>
    </source>
</evidence>
<feature type="region of interest" description="Disordered" evidence="1">
    <location>
        <begin position="47"/>
        <end position="73"/>
    </location>
</feature>
<keyword evidence="4" id="KW-1185">Reference proteome</keyword>
<dbReference type="RefSeq" id="WP_078589055.1">
    <property type="nucleotide sequence ID" value="NZ_LOJT01000026.1"/>
</dbReference>
<dbReference type="Gene3D" id="1.25.40.10">
    <property type="entry name" value="Tetratricopeptide repeat domain"/>
    <property type="match status" value="1"/>
</dbReference>